<evidence type="ECO:0000256" key="10">
    <source>
        <dbReference type="ARBA" id="ARBA00023180"/>
    </source>
</evidence>
<reference evidence="15" key="1">
    <citation type="submission" date="2016-11" db="UniProtKB">
        <authorList>
            <consortium name="WormBaseParasite"/>
        </authorList>
    </citation>
    <scope>IDENTIFICATION</scope>
</reference>
<keyword evidence="10" id="KW-0325">Glycoprotein</keyword>
<evidence type="ECO:0000313" key="14">
    <source>
        <dbReference type="Proteomes" id="UP000095283"/>
    </source>
</evidence>
<dbReference type="GO" id="GO:0015280">
    <property type="term" value="F:ligand-gated sodium channel activity"/>
    <property type="evidence" value="ECO:0007669"/>
    <property type="project" value="TreeGrafter"/>
</dbReference>
<dbReference type="PANTHER" id="PTHR11690">
    <property type="entry name" value="AMILORIDE-SENSITIVE SODIUM CHANNEL-RELATED"/>
    <property type="match status" value="1"/>
</dbReference>
<name>A0A1I7XH21_HETBA</name>
<keyword evidence="4 13" id="KW-0894">Sodium channel</keyword>
<evidence type="ECO:0000256" key="3">
    <source>
        <dbReference type="ARBA" id="ARBA00022448"/>
    </source>
</evidence>
<dbReference type="InterPro" id="IPR001873">
    <property type="entry name" value="ENaC"/>
</dbReference>
<dbReference type="PANTHER" id="PTHR11690:SF222">
    <property type="entry name" value="AMILORIDE-SENSITIVE SODIUM CHANNEL SUBUNIT GAMMA"/>
    <property type="match status" value="1"/>
</dbReference>
<keyword evidence="5 13" id="KW-0812">Transmembrane</keyword>
<proteinExistence type="inferred from homology"/>
<keyword evidence="11 13" id="KW-0739">Sodium transport</keyword>
<dbReference type="GO" id="GO:0005886">
    <property type="term" value="C:plasma membrane"/>
    <property type="evidence" value="ECO:0007669"/>
    <property type="project" value="TreeGrafter"/>
</dbReference>
<dbReference type="WBParaSite" id="Hba_17047">
    <property type="protein sequence ID" value="Hba_17047"/>
    <property type="gene ID" value="Hba_17047"/>
</dbReference>
<evidence type="ECO:0000256" key="4">
    <source>
        <dbReference type="ARBA" id="ARBA00022461"/>
    </source>
</evidence>
<evidence type="ECO:0000256" key="5">
    <source>
        <dbReference type="ARBA" id="ARBA00022692"/>
    </source>
</evidence>
<dbReference type="AlphaFoldDB" id="A0A1I7XH21"/>
<keyword evidence="14" id="KW-1185">Reference proteome</keyword>
<evidence type="ECO:0000313" key="15">
    <source>
        <dbReference type="WBParaSite" id="Hba_17047"/>
    </source>
</evidence>
<evidence type="ECO:0000256" key="2">
    <source>
        <dbReference type="ARBA" id="ARBA00007193"/>
    </source>
</evidence>
<organism evidence="14 15">
    <name type="scientific">Heterorhabditis bacteriophora</name>
    <name type="common">Entomopathogenic nematode worm</name>
    <dbReference type="NCBI Taxonomy" id="37862"/>
    <lineage>
        <taxon>Eukaryota</taxon>
        <taxon>Metazoa</taxon>
        <taxon>Ecdysozoa</taxon>
        <taxon>Nematoda</taxon>
        <taxon>Chromadorea</taxon>
        <taxon>Rhabditida</taxon>
        <taxon>Rhabditina</taxon>
        <taxon>Rhabditomorpha</taxon>
        <taxon>Strongyloidea</taxon>
        <taxon>Heterorhabditidae</taxon>
        <taxon>Heterorhabditis</taxon>
    </lineage>
</organism>
<evidence type="ECO:0000256" key="6">
    <source>
        <dbReference type="ARBA" id="ARBA00022989"/>
    </source>
</evidence>
<keyword evidence="9" id="KW-0472">Membrane</keyword>
<dbReference type="Proteomes" id="UP000095283">
    <property type="component" value="Unplaced"/>
</dbReference>
<evidence type="ECO:0000256" key="1">
    <source>
        <dbReference type="ARBA" id="ARBA00004141"/>
    </source>
</evidence>
<evidence type="ECO:0000256" key="11">
    <source>
        <dbReference type="ARBA" id="ARBA00023201"/>
    </source>
</evidence>
<evidence type="ECO:0000256" key="13">
    <source>
        <dbReference type="RuleBase" id="RU000679"/>
    </source>
</evidence>
<evidence type="ECO:0000256" key="8">
    <source>
        <dbReference type="ARBA" id="ARBA00023065"/>
    </source>
</evidence>
<keyword evidence="6" id="KW-1133">Transmembrane helix</keyword>
<evidence type="ECO:0000256" key="7">
    <source>
        <dbReference type="ARBA" id="ARBA00023053"/>
    </source>
</evidence>
<dbReference type="Gene3D" id="2.60.470.10">
    <property type="entry name" value="Acid-sensing ion channels like domains"/>
    <property type="match status" value="1"/>
</dbReference>
<dbReference type="Pfam" id="PF00858">
    <property type="entry name" value="ASC"/>
    <property type="match status" value="1"/>
</dbReference>
<keyword evidence="12 13" id="KW-0407">Ion channel</keyword>
<accession>A0A1I7XH21</accession>
<evidence type="ECO:0000256" key="9">
    <source>
        <dbReference type="ARBA" id="ARBA00023136"/>
    </source>
</evidence>
<keyword evidence="3 13" id="KW-0813">Transport</keyword>
<comment type="similarity">
    <text evidence="2 13">Belongs to the amiloride-sensitive sodium channel (TC 1.A.6) family.</text>
</comment>
<comment type="subcellular location">
    <subcellularLocation>
        <location evidence="1">Membrane</location>
        <topology evidence="1">Multi-pass membrane protein</topology>
    </subcellularLocation>
</comment>
<protein>
    <submittedName>
        <fullName evidence="15">Amiloride-sensitive sodium channel subunit alpha</fullName>
    </submittedName>
</protein>
<keyword evidence="8 13" id="KW-0406">Ion transport</keyword>
<keyword evidence="7" id="KW-0915">Sodium</keyword>
<sequence length="771" mass="88886">MANTLIYPVHNFGVHARLEKTKVSFALRGFKRCRRFIIWCGWRFDTINYTAHREPLSDHLLLTLSRRFASRRRLVLTGQEHARIPQMSTGLCHIPGDIEATIEKEVTFDPNLHSSRLSSPILSAPSETLESVRESIFETTSRFKKRASQIILEVPVNQLRKIKDVEGVGSIHRETKHFAGLNATGDFSNQLLDYLMEFLMDTQILYGTADRPQLHVGEADLQLYIKNNTNFTVEGFFMNAGFECEETMMLCSFGGRYFSCCKYMNPILTNLGKCYSLDMQGSDKEWMRRQTEAGVTAGLQIILDSHLEEQFDGTGGFIHHFHLTYIFAYFFISLYEQMTYYILIFHILILATHLDDPDPIYSDAFENGFRYYVHAPDTIPYLTSEGISVSPSTRVYSAISINSYVLLSSDDWGNCTTHWPHGFNSTLPYSAVNCASICKAQYFYKICGCSPFTYDIDHSYSLCTPHQTVQCIDQNIRKEVNGKFHILTPHISSRTSILETGYFNTPSCKECKMECNSLVYHAYNSYGHGFSNGALTWLNKKNSTWSKPHMRNEYADNCRSYIIFIKDRMDSIFEKKEKLHVSKEESRSGNDFREQEKQLEETVTGFKLFRSRKDGTRDGSMRNTRARLRALSRRISDTLSNGGEITVLKKSQLSAEEREQDTNERREQFMTNCSHNVSPNLHRYHSTKLLVMIVQYEMKIYLSLLLFQSLYMDKNPSQRDSVIELKIDLRDLREQIMNGQAAFNVKTDVGYRPRRRASTVPAPRSTFLSLD</sequence>
<evidence type="ECO:0000256" key="12">
    <source>
        <dbReference type="ARBA" id="ARBA00023303"/>
    </source>
</evidence>